<dbReference type="Pfam" id="PF06458">
    <property type="entry name" value="MucBP"/>
    <property type="match status" value="1"/>
</dbReference>
<evidence type="ECO:0000259" key="7">
    <source>
        <dbReference type="PROSITE" id="PS50847"/>
    </source>
</evidence>
<evidence type="ECO:0000256" key="2">
    <source>
        <dbReference type="ARBA" id="ARBA00022525"/>
    </source>
</evidence>
<reference evidence="8 9" key="1">
    <citation type="submission" date="2021-04" db="EMBL/GenBank/DDBJ databases">
        <title>Complete genome sequence of a novel Streptococcus species.</title>
        <authorList>
            <person name="Teng J.L.L."/>
        </authorList>
    </citation>
    <scope>NUCLEOTIDE SEQUENCE [LARGE SCALE GENOMIC DNA]</scope>
    <source>
        <strain evidence="8 9">HKU75</strain>
    </source>
</reference>
<keyword evidence="5" id="KW-0572">Peptidoglycan-anchor</keyword>
<keyword evidence="1" id="KW-0134">Cell wall</keyword>
<keyword evidence="6" id="KW-1133">Transmembrane helix</keyword>
<keyword evidence="3" id="KW-0732">Signal</keyword>
<dbReference type="Proteomes" id="UP000677616">
    <property type="component" value="Chromosome"/>
</dbReference>
<dbReference type="InterPro" id="IPR009459">
    <property type="entry name" value="MucBP_dom"/>
</dbReference>
<evidence type="ECO:0000256" key="4">
    <source>
        <dbReference type="ARBA" id="ARBA00022737"/>
    </source>
</evidence>
<dbReference type="RefSeq" id="WP_212569735.1">
    <property type="nucleotide sequence ID" value="NZ_CP073084.1"/>
</dbReference>
<keyword evidence="6" id="KW-0812">Transmembrane</keyword>
<feature type="transmembrane region" description="Helical" evidence="6">
    <location>
        <begin position="580"/>
        <end position="601"/>
    </location>
</feature>
<keyword evidence="6" id="KW-0472">Membrane</keyword>
<sequence length="605" mass="65969">MLKNMVKKPNHFKAHQHSRFLKGFGLVCGVVLAGVVLLSPVVSAEEITTTSVEVEVVEVIETVPVSVEATDDLNAAVELAKGTEGVQVNELPVNDLGLVDKNKVTDVVDAVKEDYAQQAESIVATVEAHQAEIVAVEVHNASEDKRYAEEVAAYNEALKEAKSQEIVSSDGITVYGQFDDTKKESVQYYGGIKVLVDNASYTSENFLNGAIRWNDDTQVVEVKNATVREDSKVAEDYYAAGGYIYMVEGLKKGASFKITNLGKTQSGGNINAVFTVSEDLSTTGTERLRIFKSQTGDGAITFGYLDSQYLPLDIDFVDDKGNVLNLVVSVISGDLDAWQAQSLRFDGKHLTTLIPSESGLSEKDGYQYDGTKAGIFVNDFDKAPLGTLMYVGSGSINYTHYASYLVADGTRGKTSPLKSGTYKTASGELVDAGIQFSLFGDSMMVSKVIKVPEVPVYKDRPETKVVTFQLSKFDVEKDKGLIRVRYVDDNGNILEDWKESSNYLDKPYETTEKVFDGYEFKLVEGNPVGYFVAETQEIVYVYKKKPVVTPETPKIEPEAPKVVNQATVATLPNTGDTATLGLSFVGVGLLLLSVLGQLGFVKKRN</sequence>
<evidence type="ECO:0000256" key="1">
    <source>
        <dbReference type="ARBA" id="ARBA00022512"/>
    </source>
</evidence>
<keyword evidence="4" id="KW-0677">Repeat</keyword>
<evidence type="ECO:0000256" key="3">
    <source>
        <dbReference type="ARBA" id="ARBA00022729"/>
    </source>
</evidence>
<evidence type="ECO:0000313" key="8">
    <source>
        <dbReference type="EMBL" id="QUE53562.1"/>
    </source>
</evidence>
<gene>
    <name evidence="8" type="ORF">INT76_06775</name>
</gene>
<dbReference type="Gene3D" id="3.10.20.320">
    <property type="entry name" value="Putative peptidoglycan bound protein (lpxtg motif)"/>
    <property type="match status" value="1"/>
</dbReference>
<proteinExistence type="predicted"/>
<dbReference type="InterPro" id="IPR041324">
    <property type="entry name" value="AgI/II_N"/>
</dbReference>
<evidence type="ECO:0000256" key="5">
    <source>
        <dbReference type="ARBA" id="ARBA00023088"/>
    </source>
</evidence>
<protein>
    <submittedName>
        <fullName evidence="8">MucBP domain-containing protein</fullName>
    </submittedName>
</protein>
<dbReference type="Pfam" id="PF18652">
    <property type="entry name" value="Adhesin_P1_N"/>
    <property type="match status" value="1"/>
</dbReference>
<dbReference type="NCBIfam" id="TIGR01167">
    <property type="entry name" value="LPXTG_anchor"/>
    <property type="match status" value="1"/>
</dbReference>
<name>A0ABX7YIU3_9STRE</name>
<keyword evidence="2" id="KW-0964">Secreted</keyword>
<evidence type="ECO:0000313" key="9">
    <source>
        <dbReference type="Proteomes" id="UP000677616"/>
    </source>
</evidence>
<dbReference type="InterPro" id="IPR019931">
    <property type="entry name" value="LPXTG_anchor"/>
</dbReference>
<accession>A0ABX7YIU3</accession>
<keyword evidence="9" id="KW-1185">Reference proteome</keyword>
<dbReference type="EMBL" id="CP073084">
    <property type="protein sequence ID" value="QUE53562.1"/>
    <property type="molecule type" value="Genomic_DNA"/>
</dbReference>
<organism evidence="8 9">
    <name type="scientific">Streptococcus oriscaviae</name>
    <dbReference type="NCBI Taxonomy" id="2781599"/>
    <lineage>
        <taxon>Bacteria</taxon>
        <taxon>Bacillati</taxon>
        <taxon>Bacillota</taxon>
        <taxon>Bacilli</taxon>
        <taxon>Lactobacillales</taxon>
        <taxon>Streptococcaceae</taxon>
        <taxon>Streptococcus</taxon>
    </lineage>
</organism>
<dbReference type="PROSITE" id="PS50847">
    <property type="entry name" value="GRAM_POS_ANCHORING"/>
    <property type="match status" value="1"/>
</dbReference>
<feature type="domain" description="Gram-positive cocci surface proteins LPxTG" evidence="7">
    <location>
        <begin position="571"/>
        <end position="605"/>
    </location>
</feature>
<evidence type="ECO:0000256" key="6">
    <source>
        <dbReference type="SAM" id="Phobius"/>
    </source>
</evidence>
<dbReference type="Pfam" id="PF00746">
    <property type="entry name" value="Gram_pos_anchor"/>
    <property type="match status" value="1"/>
</dbReference>